<gene>
    <name evidence="2" type="ORF">METZ01_LOCUS87742</name>
</gene>
<protein>
    <submittedName>
        <fullName evidence="2">Uncharacterized protein</fullName>
    </submittedName>
</protein>
<feature type="non-terminal residue" evidence="2">
    <location>
        <position position="1"/>
    </location>
</feature>
<feature type="region of interest" description="Disordered" evidence="1">
    <location>
        <begin position="1"/>
        <end position="46"/>
    </location>
</feature>
<organism evidence="2">
    <name type="scientific">marine metagenome</name>
    <dbReference type="NCBI Taxonomy" id="408172"/>
    <lineage>
        <taxon>unclassified sequences</taxon>
        <taxon>metagenomes</taxon>
        <taxon>ecological metagenomes</taxon>
    </lineage>
</organism>
<feature type="non-terminal residue" evidence="2">
    <location>
        <position position="46"/>
    </location>
</feature>
<dbReference type="AlphaFoldDB" id="A0A381V530"/>
<dbReference type="EMBL" id="UINC01007745">
    <property type="protein sequence ID" value="SVA34888.1"/>
    <property type="molecule type" value="Genomic_DNA"/>
</dbReference>
<sequence length="46" mass="4812">VDNPHPDGPGCRSQLAECGTEPAGRRLGQGREAGVRPDNTVLALDE</sequence>
<evidence type="ECO:0000256" key="1">
    <source>
        <dbReference type="SAM" id="MobiDB-lite"/>
    </source>
</evidence>
<reference evidence="2" key="1">
    <citation type="submission" date="2018-05" db="EMBL/GenBank/DDBJ databases">
        <authorList>
            <person name="Lanie J.A."/>
            <person name="Ng W.-L."/>
            <person name="Kazmierczak K.M."/>
            <person name="Andrzejewski T.M."/>
            <person name="Davidsen T.M."/>
            <person name="Wayne K.J."/>
            <person name="Tettelin H."/>
            <person name="Glass J.I."/>
            <person name="Rusch D."/>
            <person name="Podicherti R."/>
            <person name="Tsui H.-C.T."/>
            <person name="Winkler M.E."/>
        </authorList>
    </citation>
    <scope>NUCLEOTIDE SEQUENCE</scope>
</reference>
<evidence type="ECO:0000313" key="2">
    <source>
        <dbReference type="EMBL" id="SVA34888.1"/>
    </source>
</evidence>
<name>A0A381V530_9ZZZZ</name>
<proteinExistence type="predicted"/>
<accession>A0A381V530</accession>